<keyword evidence="2" id="KW-0645">Protease</keyword>
<dbReference type="PANTHER" id="PTHR43501:SF1">
    <property type="entry name" value="CYTOSOL NON-SPECIFIC DIPEPTIDASE"/>
    <property type="match status" value="1"/>
</dbReference>
<feature type="domain" description="Peptidase M20 dimerisation" evidence="1">
    <location>
        <begin position="210"/>
        <end position="292"/>
    </location>
</feature>
<name>A0ABS2MSY1_9FIRM</name>
<gene>
    <name evidence="2" type="ORF">JOC49_002102</name>
</gene>
<dbReference type="RefSeq" id="WP_204664971.1">
    <property type="nucleotide sequence ID" value="NZ_JAFBDT010000021.1"/>
</dbReference>
<dbReference type="InterPro" id="IPR001160">
    <property type="entry name" value="Peptidase_M20C"/>
</dbReference>
<dbReference type="EMBL" id="JAFBDT010000021">
    <property type="protein sequence ID" value="MBM7562541.1"/>
    <property type="molecule type" value="Genomic_DNA"/>
</dbReference>
<dbReference type="PIRSF" id="PIRSF016599">
    <property type="entry name" value="Xaa-His_dipept"/>
    <property type="match status" value="1"/>
</dbReference>
<dbReference type="InterPro" id="IPR002933">
    <property type="entry name" value="Peptidase_M20"/>
</dbReference>
<comment type="caution">
    <text evidence="2">The sequence shown here is derived from an EMBL/GenBank/DDBJ whole genome shotgun (WGS) entry which is preliminary data.</text>
</comment>
<dbReference type="PANTHER" id="PTHR43501">
    <property type="entry name" value="CYTOSOL NON-SPECIFIC DIPEPTIDASE"/>
    <property type="match status" value="1"/>
</dbReference>
<dbReference type="PRINTS" id="PR00934">
    <property type="entry name" value="XHISDIPTASE"/>
</dbReference>
<dbReference type="EC" id="3.4.13.-" evidence="2"/>
<evidence type="ECO:0000313" key="2">
    <source>
        <dbReference type="EMBL" id="MBM7562541.1"/>
    </source>
</evidence>
<accession>A0ABS2MSY1</accession>
<dbReference type="GO" id="GO:0016805">
    <property type="term" value="F:dipeptidase activity"/>
    <property type="evidence" value="ECO:0007669"/>
    <property type="project" value="UniProtKB-KW"/>
</dbReference>
<dbReference type="CDD" id="cd03890">
    <property type="entry name" value="M20_pepD"/>
    <property type="match status" value="1"/>
</dbReference>
<dbReference type="Gene3D" id="3.40.630.10">
    <property type="entry name" value="Zn peptidases"/>
    <property type="match status" value="2"/>
</dbReference>
<keyword evidence="2" id="KW-0224">Dipeptidase</keyword>
<organism evidence="2 3">
    <name type="scientific">Fusibacter tunisiensis</name>
    <dbReference type="NCBI Taxonomy" id="1008308"/>
    <lineage>
        <taxon>Bacteria</taxon>
        <taxon>Bacillati</taxon>
        <taxon>Bacillota</taxon>
        <taxon>Clostridia</taxon>
        <taxon>Eubacteriales</taxon>
        <taxon>Eubacteriales Family XII. Incertae Sedis</taxon>
        <taxon>Fusibacter</taxon>
    </lineage>
</organism>
<proteinExistence type="predicted"/>
<reference evidence="2 3" key="1">
    <citation type="submission" date="2021-01" db="EMBL/GenBank/DDBJ databases">
        <title>Genomic Encyclopedia of Type Strains, Phase IV (KMG-IV): sequencing the most valuable type-strain genomes for metagenomic binning, comparative biology and taxonomic classification.</title>
        <authorList>
            <person name="Goeker M."/>
        </authorList>
    </citation>
    <scope>NUCLEOTIDE SEQUENCE [LARGE SCALE GENOMIC DNA]</scope>
    <source>
        <strain evidence="2 3">DSM 24436</strain>
    </source>
</reference>
<evidence type="ECO:0000259" key="1">
    <source>
        <dbReference type="Pfam" id="PF07687"/>
    </source>
</evidence>
<keyword evidence="2" id="KW-0378">Hydrolase</keyword>
<dbReference type="NCBIfam" id="TIGR01893">
    <property type="entry name" value="aa-his-dipept"/>
    <property type="match status" value="1"/>
</dbReference>
<dbReference type="Pfam" id="PF01546">
    <property type="entry name" value="Peptidase_M20"/>
    <property type="match status" value="1"/>
</dbReference>
<protein>
    <submittedName>
        <fullName evidence="2">Dipeptidase D</fullName>
        <ecNumber evidence="2">3.4.13.-</ecNumber>
    </submittedName>
</protein>
<dbReference type="Pfam" id="PF07687">
    <property type="entry name" value="M20_dimer"/>
    <property type="match status" value="1"/>
</dbReference>
<dbReference type="Proteomes" id="UP000767854">
    <property type="component" value="Unassembled WGS sequence"/>
</dbReference>
<sequence>MDRILKDIKPKVVFEYFEALTRIPRESGNENEVAAYLEEFGKSLGLETKRDTVNNVIISKPGTPGYETAPHVILQGHTDMVCVKKDDLTFDFNKDPIPIYVDGDFIRTKGTTLGADNGIAVAMAMSILASNDLSHPPITALFTTAEETGMDGVMGLEKGSVAGDILINLDSEEEGVLLASCAGGVNNITELPIEFSKENPYDAAFKVVIQGLAGGHSGIEIHKNRANAIKLLGRTLSIMRGHFPFALFEVAGGEKMNAIAKRSEFKFALPGSEVMLMESLLPSIESTFKTEFEVSDPGIQIIFEEIEVPEKIFTQKTTLAVETLLRLTPFGVQTMSAGMPGLVESSNNLGVLEQVDGTIRLTNAIRSSVKSLKQALNEEMTLLSEWIGAKNYQVADYPEWPFKVESPTRDLMKKVYQDLFDKELKVDAIHAGLECGFLKEKIGDIDMVSLGPDLFDVHTPNEHISISSTERVYNFVCDVLKHIK</sequence>
<keyword evidence="3" id="KW-1185">Reference proteome</keyword>
<dbReference type="SUPFAM" id="SSF53187">
    <property type="entry name" value="Zn-dependent exopeptidases"/>
    <property type="match status" value="1"/>
</dbReference>
<evidence type="ECO:0000313" key="3">
    <source>
        <dbReference type="Proteomes" id="UP000767854"/>
    </source>
</evidence>
<dbReference type="InterPro" id="IPR011650">
    <property type="entry name" value="Peptidase_M20_dimer"/>
</dbReference>